<feature type="transmembrane region" description="Helical" evidence="1">
    <location>
        <begin position="81"/>
        <end position="102"/>
    </location>
</feature>
<accession>A0A4D8PW61</accession>
<dbReference type="AlphaFoldDB" id="A0A4D8PMW3"/>
<dbReference type="KEGG" id="aare:D3093_30070"/>
<name>A0A4D8PMW3_9PROT</name>
<geneLocation type="plasmid" evidence="3 4">
    <name>p3</name>
</geneLocation>
<sequence length="224" mass="23529">MRPFSILLAGLLFVVAVAAVFAPLIGVDLHGANPLPWALLVLIAAASLTLVIALLPCALVAIASLALLFAGPAVAADGTTIDLSGLAGGAVSVFGGVLLWLARNALNALVVYFRQKTQLDLDAHTRAYLDQALERAVTFGELQVHQLVDRTLSEIDLHDRAVAHAVNYVIDRVPDALAHFGITPPALTAMVEARMITLFDGDIYPTSGTEADYSDQLTPSTPAA</sequence>
<feature type="transmembrane region" description="Helical" evidence="1">
    <location>
        <begin position="36"/>
        <end position="69"/>
    </location>
</feature>
<evidence type="ECO:0000313" key="3">
    <source>
        <dbReference type="EMBL" id="QCN99472.1"/>
    </source>
</evidence>
<keyword evidence="1" id="KW-1133">Transmembrane helix</keyword>
<dbReference type="KEGG" id="aare:D3093_26810"/>
<keyword evidence="1" id="KW-0472">Membrane</keyword>
<dbReference type="RefSeq" id="WP_137117855.1">
    <property type="nucleotide sequence ID" value="NZ_CP032324.1"/>
</dbReference>
<organism evidence="3 4">
    <name type="scientific">Azospirillum argentinense</name>
    <dbReference type="NCBI Taxonomy" id="2970906"/>
    <lineage>
        <taxon>Bacteria</taxon>
        <taxon>Pseudomonadati</taxon>
        <taxon>Pseudomonadota</taxon>
        <taxon>Alphaproteobacteria</taxon>
        <taxon>Rhodospirillales</taxon>
        <taxon>Azospirillaceae</taxon>
        <taxon>Azospirillum</taxon>
    </lineage>
</organism>
<keyword evidence="3" id="KW-0614">Plasmid</keyword>
<protein>
    <submittedName>
        <fullName evidence="3">Uncharacterized protein</fullName>
    </submittedName>
</protein>
<keyword evidence="1" id="KW-0812">Transmembrane</keyword>
<evidence type="ECO:0000313" key="2">
    <source>
        <dbReference type="EMBL" id="QCN98901.1"/>
    </source>
</evidence>
<gene>
    <name evidence="2" type="ORF">D3093_26810</name>
    <name evidence="3" type="ORF">D3093_30070</name>
</gene>
<dbReference type="EMBL" id="CP032324">
    <property type="protein sequence ID" value="QCN99472.1"/>
    <property type="molecule type" value="Genomic_DNA"/>
</dbReference>
<accession>A0A4D8PMW3</accession>
<dbReference type="EMBL" id="CP032324">
    <property type="protein sequence ID" value="QCN98901.1"/>
    <property type="molecule type" value="Genomic_DNA"/>
</dbReference>
<evidence type="ECO:0000256" key="1">
    <source>
        <dbReference type="SAM" id="Phobius"/>
    </source>
</evidence>
<evidence type="ECO:0000313" key="4">
    <source>
        <dbReference type="Proteomes" id="UP000298595"/>
    </source>
</evidence>
<reference evidence="3 4" key="1">
    <citation type="submission" date="2018-09" db="EMBL/GenBank/DDBJ databases">
        <title>Whole genome based analysis of evolution and adaptive divergence in Indian and Brazilian strains of Azospirillum brasilense.</title>
        <authorList>
            <person name="Singh C."/>
            <person name="Tripathi A.K."/>
        </authorList>
    </citation>
    <scope>NUCLEOTIDE SEQUENCE [LARGE SCALE GENOMIC DNA]</scope>
    <source>
        <strain evidence="3 4">MTCC4035</strain>
        <plasmid evidence="3 4">p3</plasmid>
    </source>
</reference>
<proteinExistence type="predicted"/>
<dbReference type="Proteomes" id="UP000298595">
    <property type="component" value="Plasmid p3"/>
</dbReference>